<comment type="catalytic activity">
    <reaction evidence="14">
        <text>cortisone + NAD(+) = 17alpha-hydroxypregn-4-en-3,11,20-trione-21-al + NADH + H(+)</text>
        <dbReference type="Rhea" id="RHEA:42016"/>
        <dbReference type="ChEBI" id="CHEBI:15378"/>
        <dbReference type="ChEBI" id="CHEBI:16962"/>
        <dbReference type="ChEBI" id="CHEBI:57540"/>
        <dbReference type="ChEBI" id="CHEBI:57945"/>
        <dbReference type="ChEBI" id="CHEBI:78596"/>
    </reaction>
    <physiologicalReaction direction="left-to-right" evidence="14">
        <dbReference type="Rhea" id="RHEA:42017"/>
    </physiologicalReaction>
</comment>
<gene>
    <name evidence="21" type="ORF">BOKJ2_LOCUS8750</name>
</gene>
<dbReference type="CDD" id="cd05371">
    <property type="entry name" value="HSD10-like_SDR_c"/>
    <property type="match status" value="1"/>
</dbReference>
<dbReference type="InterPro" id="IPR020904">
    <property type="entry name" value="Sc_DH/Rdtase_CS"/>
</dbReference>
<comment type="catalytic activity">
    <reaction evidence="6">
        <text>a (3S)-3-hydroxyacyl-CoA + NAD(+) = a 3-oxoacyl-CoA + NADH + H(+)</text>
        <dbReference type="Rhea" id="RHEA:22432"/>
        <dbReference type="ChEBI" id="CHEBI:15378"/>
        <dbReference type="ChEBI" id="CHEBI:57318"/>
        <dbReference type="ChEBI" id="CHEBI:57540"/>
        <dbReference type="ChEBI" id="CHEBI:57945"/>
        <dbReference type="ChEBI" id="CHEBI:90726"/>
        <dbReference type="EC" id="1.1.1.35"/>
    </reaction>
    <physiologicalReaction direction="left-to-right" evidence="6">
        <dbReference type="Rhea" id="RHEA:22433"/>
    </physiologicalReaction>
    <physiologicalReaction direction="right-to-left" evidence="6">
        <dbReference type="Rhea" id="RHEA:22434"/>
    </physiologicalReaction>
</comment>
<dbReference type="SUPFAM" id="SSF51735">
    <property type="entry name" value="NAD(P)-binding Rossmann-fold domains"/>
    <property type="match status" value="1"/>
</dbReference>
<evidence type="ECO:0000256" key="18">
    <source>
        <dbReference type="ARBA" id="ARBA00082293"/>
    </source>
</evidence>
<dbReference type="GO" id="GO:0004303">
    <property type="term" value="F:estradiol 17-beta-dehydrogenase [NAD(P)+] activity"/>
    <property type="evidence" value="ECO:0007669"/>
    <property type="project" value="UniProtKB-EC"/>
</dbReference>
<comment type="catalytic activity">
    <reaction evidence="9">
        <text>cortisol + NAD(+) = 11beta,17alpha-dihydroxypregn-4-ene-3,20,21-trione + NADH + H(+)</text>
        <dbReference type="Rhea" id="RHEA:42012"/>
        <dbReference type="ChEBI" id="CHEBI:15378"/>
        <dbReference type="ChEBI" id="CHEBI:17650"/>
        <dbReference type="ChEBI" id="CHEBI:57540"/>
        <dbReference type="ChEBI" id="CHEBI:57945"/>
        <dbReference type="ChEBI" id="CHEBI:78595"/>
    </reaction>
    <physiologicalReaction direction="left-to-right" evidence="9">
        <dbReference type="Rhea" id="RHEA:42013"/>
    </physiologicalReaction>
</comment>
<evidence type="ECO:0000256" key="3">
    <source>
        <dbReference type="ARBA" id="ARBA00024071"/>
    </source>
</evidence>
<comment type="catalytic activity">
    <reaction evidence="5">
        <text>17beta-estradiol + NAD(+) = estrone + NADH + H(+)</text>
        <dbReference type="Rhea" id="RHEA:24612"/>
        <dbReference type="ChEBI" id="CHEBI:15378"/>
        <dbReference type="ChEBI" id="CHEBI:16469"/>
        <dbReference type="ChEBI" id="CHEBI:17263"/>
        <dbReference type="ChEBI" id="CHEBI:57540"/>
        <dbReference type="ChEBI" id="CHEBI:57945"/>
        <dbReference type="EC" id="1.1.1.62"/>
    </reaction>
    <physiologicalReaction direction="left-to-right" evidence="5">
        <dbReference type="Rhea" id="RHEA:24613"/>
    </physiologicalReaction>
</comment>
<comment type="catalytic activity">
    <reaction evidence="12">
        <text>ursodeoxycholate + NAD(+) = 7-oxolithocholate + NADH + H(+)</text>
        <dbReference type="Rhea" id="RHEA:42028"/>
        <dbReference type="ChEBI" id="CHEBI:15378"/>
        <dbReference type="ChEBI" id="CHEBI:57540"/>
        <dbReference type="ChEBI" id="CHEBI:57945"/>
        <dbReference type="ChEBI" id="CHEBI:78604"/>
        <dbReference type="ChEBI" id="CHEBI:78605"/>
    </reaction>
    <physiologicalReaction direction="left-to-right" evidence="12">
        <dbReference type="Rhea" id="RHEA:42029"/>
    </physiologicalReaction>
</comment>
<evidence type="ECO:0000256" key="5">
    <source>
        <dbReference type="ARBA" id="ARBA00049381"/>
    </source>
</evidence>
<keyword evidence="22" id="KW-1185">Reference proteome</keyword>
<evidence type="ECO:0000256" key="6">
    <source>
        <dbReference type="ARBA" id="ARBA00050141"/>
    </source>
</evidence>
<evidence type="ECO:0000256" key="14">
    <source>
        <dbReference type="ARBA" id="ARBA00052417"/>
    </source>
</evidence>
<comment type="caution">
    <text evidence="21">The sequence shown here is derived from an EMBL/GenBank/DDBJ whole genome shotgun (WGS) entry which is preliminary data.</text>
</comment>
<dbReference type="Gene3D" id="3.40.50.720">
    <property type="entry name" value="NAD(P)-binding Rossmann-like Domain"/>
    <property type="match status" value="1"/>
</dbReference>
<dbReference type="GO" id="GO:0047044">
    <property type="term" value="F:androstan-3-alpha,17-beta-diol dehydrogenase (NAD+) activity"/>
    <property type="evidence" value="ECO:0007669"/>
    <property type="project" value="UniProtKB-EC"/>
</dbReference>
<dbReference type="EMBL" id="CAJFCW020000004">
    <property type="protein sequence ID" value="CAG9113166.1"/>
    <property type="molecule type" value="Genomic_DNA"/>
</dbReference>
<evidence type="ECO:0000313" key="22">
    <source>
        <dbReference type="Proteomes" id="UP000614601"/>
    </source>
</evidence>
<evidence type="ECO:0000256" key="10">
    <source>
        <dbReference type="ARBA" id="ARBA00051004"/>
    </source>
</evidence>
<evidence type="ECO:0000256" key="12">
    <source>
        <dbReference type="ARBA" id="ARBA00051831"/>
    </source>
</evidence>
<dbReference type="GO" id="GO:0008210">
    <property type="term" value="P:estrogen metabolic process"/>
    <property type="evidence" value="ECO:0007669"/>
    <property type="project" value="TreeGrafter"/>
</dbReference>
<evidence type="ECO:0000256" key="17">
    <source>
        <dbReference type="ARBA" id="ARBA00079624"/>
    </source>
</evidence>
<comment type="catalytic activity">
    <reaction evidence="11">
        <text>3beta,7beta-dihydroxy-5beta-cholan-24-oate + NAD(+) = 3beta-hydroxy-7-oxo-5beta-cholan-24-oate + NADH + H(+)</text>
        <dbReference type="Rhea" id="RHEA:42024"/>
        <dbReference type="ChEBI" id="CHEBI:15378"/>
        <dbReference type="ChEBI" id="CHEBI:57540"/>
        <dbReference type="ChEBI" id="CHEBI:57945"/>
        <dbReference type="ChEBI" id="CHEBI:78602"/>
        <dbReference type="ChEBI" id="CHEBI:78603"/>
    </reaction>
    <physiologicalReaction direction="left-to-right" evidence="11">
        <dbReference type="Rhea" id="RHEA:42025"/>
    </physiologicalReaction>
</comment>
<dbReference type="PRINTS" id="PR00081">
    <property type="entry name" value="GDHRDH"/>
</dbReference>
<dbReference type="InterPro" id="IPR002347">
    <property type="entry name" value="SDR_fam"/>
</dbReference>
<comment type="catalytic activity">
    <reaction evidence="13">
        <text>5alpha-pregnan-20beta-ol-3-one + NAD(+) = 5alpha-pregnane-3,20-dione + NADH + H(+)</text>
        <dbReference type="Rhea" id="RHEA:42008"/>
        <dbReference type="ChEBI" id="CHEBI:15378"/>
        <dbReference type="ChEBI" id="CHEBI:28952"/>
        <dbReference type="ChEBI" id="CHEBI:57540"/>
        <dbReference type="ChEBI" id="CHEBI:57945"/>
        <dbReference type="ChEBI" id="CHEBI:78594"/>
    </reaction>
    <physiologicalReaction direction="left-to-right" evidence="13">
        <dbReference type="Rhea" id="RHEA:42009"/>
    </physiologicalReaction>
</comment>
<protein>
    <recommendedName>
        <fullName evidence="16">3-hydroxyacyl-CoA dehydrogenase type-2</fullName>
        <ecNumber evidence="3">1.1.1.53</ecNumber>
        <ecNumber evidence="4">1.1.1.62</ecNumber>
    </recommendedName>
    <alternativeName>
        <fullName evidence="18">3-hydroxyacyl-CoA dehydrogenase type II</fullName>
    </alternativeName>
    <alternativeName>
        <fullName evidence="19">Mitochondrial ribonuclease P protein 2</fullName>
    </alternativeName>
    <alternativeName>
        <fullName evidence="17">Type II HADH</fullName>
    </alternativeName>
</protein>
<evidence type="ECO:0000256" key="20">
    <source>
        <dbReference type="RuleBase" id="RU000363"/>
    </source>
</evidence>
<evidence type="ECO:0000313" key="21">
    <source>
        <dbReference type="EMBL" id="CAD5220050.1"/>
    </source>
</evidence>
<evidence type="ECO:0000256" key="11">
    <source>
        <dbReference type="ARBA" id="ARBA00051637"/>
    </source>
</evidence>
<dbReference type="Pfam" id="PF00106">
    <property type="entry name" value="adh_short"/>
    <property type="match status" value="1"/>
</dbReference>
<proteinExistence type="inferred from homology"/>
<accession>A0A811KW54</accession>
<evidence type="ECO:0000256" key="8">
    <source>
        <dbReference type="ARBA" id="ARBA00050435"/>
    </source>
</evidence>
<evidence type="ECO:0000256" key="16">
    <source>
        <dbReference type="ARBA" id="ARBA00072938"/>
    </source>
</evidence>
<evidence type="ECO:0000256" key="4">
    <source>
        <dbReference type="ARBA" id="ARBA00024072"/>
    </source>
</evidence>
<dbReference type="GO" id="GO:0008209">
    <property type="term" value="P:androgen metabolic process"/>
    <property type="evidence" value="ECO:0007669"/>
    <property type="project" value="TreeGrafter"/>
</dbReference>
<dbReference type="OrthoDB" id="1274115at2759"/>
<evidence type="ECO:0000256" key="19">
    <source>
        <dbReference type="ARBA" id="ARBA00082399"/>
    </source>
</evidence>
<evidence type="ECO:0000256" key="15">
    <source>
        <dbReference type="ARBA" id="ARBA00052668"/>
    </source>
</evidence>
<evidence type="ECO:0000256" key="13">
    <source>
        <dbReference type="ARBA" id="ARBA00052095"/>
    </source>
</evidence>
<dbReference type="EC" id="1.1.1.53" evidence="3"/>
<dbReference type="Proteomes" id="UP000614601">
    <property type="component" value="Unassembled WGS sequence"/>
</dbReference>
<dbReference type="EMBL" id="CAJFDH010000004">
    <property type="protein sequence ID" value="CAD5220050.1"/>
    <property type="molecule type" value="Genomic_DNA"/>
</dbReference>
<keyword evidence="2" id="KW-0560">Oxidoreductase</keyword>
<dbReference type="GO" id="GO:0005739">
    <property type="term" value="C:mitochondrion"/>
    <property type="evidence" value="ECO:0007669"/>
    <property type="project" value="TreeGrafter"/>
</dbReference>
<dbReference type="GO" id="GO:0006631">
    <property type="term" value="P:fatty acid metabolic process"/>
    <property type="evidence" value="ECO:0007669"/>
    <property type="project" value="TreeGrafter"/>
</dbReference>
<evidence type="ECO:0000256" key="7">
    <source>
        <dbReference type="ARBA" id="ARBA00050365"/>
    </source>
</evidence>
<comment type="catalytic activity">
    <reaction evidence="7">
        <text>5alpha-androstane-3alpha,17beta-diol + NAD(+) = 17beta-hydroxy-5alpha-androstan-3-one + NADH + H(+)</text>
        <dbReference type="Rhea" id="RHEA:42004"/>
        <dbReference type="ChEBI" id="CHEBI:15378"/>
        <dbReference type="ChEBI" id="CHEBI:16330"/>
        <dbReference type="ChEBI" id="CHEBI:36713"/>
        <dbReference type="ChEBI" id="CHEBI:57540"/>
        <dbReference type="ChEBI" id="CHEBI:57945"/>
        <dbReference type="EC" id="1.1.1.53"/>
    </reaction>
    <physiologicalReaction direction="right-to-left" evidence="7">
        <dbReference type="Rhea" id="RHEA:42006"/>
    </physiologicalReaction>
</comment>
<dbReference type="InterPro" id="IPR036291">
    <property type="entry name" value="NAD(P)-bd_dom_sf"/>
</dbReference>
<comment type="catalytic activity">
    <reaction evidence="8">
        <text>17beta-hydroxy-5alpha-androstan-3-one + NAD(+) = 5alpha-androstan-3,17-dione + NADH + H(+)</text>
        <dbReference type="Rhea" id="RHEA:41992"/>
        <dbReference type="ChEBI" id="CHEBI:15378"/>
        <dbReference type="ChEBI" id="CHEBI:15994"/>
        <dbReference type="ChEBI" id="CHEBI:16330"/>
        <dbReference type="ChEBI" id="CHEBI:57540"/>
        <dbReference type="ChEBI" id="CHEBI:57945"/>
    </reaction>
    <physiologicalReaction direction="left-to-right" evidence="8">
        <dbReference type="Rhea" id="RHEA:41993"/>
    </physiologicalReaction>
</comment>
<dbReference type="EC" id="1.1.1.62" evidence="4"/>
<dbReference type="Proteomes" id="UP000783686">
    <property type="component" value="Unassembled WGS sequence"/>
</dbReference>
<dbReference type="PANTHER" id="PTHR43658:SF8">
    <property type="entry name" value="17-BETA-HYDROXYSTEROID DEHYDROGENASE 14-RELATED"/>
    <property type="match status" value="1"/>
</dbReference>
<sequence>MAARPIKDLVALVTGGSSGLGRATVEYLHKNGAKVALLDLDKTDGPNVVKELGENAIFTPADVRKEADVSKAYEQIKSTFGRLDAIVNCAGIAYAFRTYNTGKREISPLDRFQHTMDVNVVGTINVIRHGIHLMMDNKLDNVSDTRGVIVNTASVAAFDGQIGQVAYSASKGAITSMTLPLARELGQSSIRVCTIAPGVFETPLMSKLPPKVKKYLQSLCPYPARLGDTTEYARLVETIIQNDYLNGETIRLDGALRMPP</sequence>
<dbReference type="FunFam" id="3.40.50.720:FF:000215">
    <property type="entry name" value="3-hydroxyacyl-CoA dehydrogenase type-2"/>
    <property type="match status" value="1"/>
</dbReference>
<organism evidence="21 22">
    <name type="scientific">Bursaphelenchus okinawaensis</name>
    <dbReference type="NCBI Taxonomy" id="465554"/>
    <lineage>
        <taxon>Eukaryota</taxon>
        <taxon>Metazoa</taxon>
        <taxon>Ecdysozoa</taxon>
        <taxon>Nematoda</taxon>
        <taxon>Chromadorea</taxon>
        <taxon>Rhabditida</taxon>
        <taxon>Tylenchina</taxon>
        <taxon>Tylenchomorpha</taxon>
        <taxon>Aphelenchoidea</taxon>
        <taxon>Aphelenchoididae</taxon>
        <taxon>Bursaphelenchus</taxon>
    </lineage>
</organism>
<comment type="similarity">
    <text evidence="1 20">Belongs to the short-chain dehydrogenases/reductases (SDR) family.</text>
</comment>
<comment type="catalytic activity">
    <reaction evidence="10">
        <text>(3S)-3-hydroxybutanoyl-CoA + NAD(+) = acetoacetyl-CoA + NADH + H(+)</text>
        <dbReference type="Rhea" id="RHEA:30799"/>
        <dbReference type="ChEBI" id="CHEBI:15378"/>
        <dbReference type="ChEBI" id="CHEBI:57286"/>
        <dbReference type="ChEBI" id="CHEBI:57316"/>
        <dbReference type="ChEBI" id="CHEBI:57540"/>
        <dbReference type="ChEBI" id="CHEBI:57945"/>
    </reaction>
    <physiologicalReaction direction="left-to-right" evidence="10">
        <dbReference type="Rhea" id="RHEA:30800"/>
    </physiologicalReaction>
    <physiologicalReaction direction="right-to-left" evidence="10">
        <dbReference type="Rhea" id="RHEA:30801"/>
    </physiologicalReaction>
</comment>
<name>A0A811KW54_9BILA</name>
<dbReference type="PRINTS" id="PR00080">
    <property type="entry name" value="SDRFAMILY"/>
</dbReference>
<dbReference type="GO" id="GO:0003857">
    <property type="term" value="F:(3S)-3-hydroxyacyl-CoA dehydrogenase (NAD+) activity"/>
    <property type="evidence" value="ECO:0007669"/>
    <property type="project" value="UniProtKB-EC"/>
</dbReference>
<evidence type="ECO:0000256" key="9">
    <source>
        <dbReference type="ARBA" id="ARBA00050927"/>
    </source>
</evidence>
<evidence type="ECO:0000256" key="2">
    <source>
        <dbReference type="ARBA" id="ARBA00023002"/>
    </source>
</evidence>
<reference evidence="21" key="1">
    <citation type="submission" date="2020-09" db="EMBL/GenBank/DDBJ databases">
        <authorList>
            <person name="Kikuchi T."/>
        </authorList>
    </citation>
    <scope>NUCLEOTIDE SEQUENCE</scope>
    <source>
        <strain evidence="21">SH1</strain>
    </source>
</reference>
<dbReference type="AlphaFoldDB" id="A0A811KW54"/>
<dbReference type="PANTHER" id="PTHR43658">
    <property type="entry name" value="SHORT-CHAIN DEHYDROGENASE/REDUCTASE"/>
    <property type="match status" value="1"/>
</dbReference>
<evidence type="ECO:0000256" key="1">
    <source>
        <dbReference type="ARBA" id="ARBA00006484"/>
    </source>
</evidence>
<dbReference type="PROSITE" id="PS00061">
    <property type="entry name" value="ADH_SHORT"/>
    <property type="match status" value="1"/>
</dbReference>
<comment type="catalytic activity">
    <reaction evidence="15">
        <text>11-dehydrocorticosterone + NAD(+) = pregn-4-ene-3,11,20,21-tetraone + NADH + H(+)</text>
        <dbReference type="Rhea" id="RHEA:42020"/>
        <dbReference type="ChEBI" id="CHEBI:15378"/>
        <dbReference type="ChEBI" id="CHEBI:57540"/>
        <dbReference type="ChEBI" id="CHEBI:57945"/>
        <dbReference type="ChEBI" id="CHEBI:78600"/>
        <dbReference type="ChEBI" id="CHEBI:78601"/>
    </reaction>
    <physiologicalReaction direction="left-to-right" evidence="15">
        <dbReference type="Rhea" id="RHEA:42021"/>
    </physiologicalReaction>
</comment>